<dbReference type="InterPro" id="IPR002110">
    <property type="entry name" value="Ankyrin_rpt"/>
</dbReference>
<evidence type="ECO:0000313" key="5">
    <source>
        <dbReference type="Proteomes" id="UP001323405"/>
    </source>
</evidence>
<comment type="caution">
    <text evidence="4">The sequence shown here is derived from an EMBL/GenBank/DDBJ whole genome shotgun (WGS) entry which is preliminary data.</text>
</comment>
<dbReference type="InterPro" id="IPR051165">
    <property type="entry name" value="Multifunctional_ANK_Repeat"/>
</dbReference>
<proteinExistence type="predicted"/>
<evidence type="ECO:0000256" key="2">
    <source>
        <dbReference type="ARBA" id="ARBA00023043"/>
    </source>
</evidence>
<keyword evidence="1" id="KW-0677">Repeat</keyword>
<feature type="repeat" description="ANK" evidence="3">
    <location>
        <begin position="256"/>
        <end position="288"/>
    </location>
</feature>
<evidence type="ECO:0008006" key="6">
    <source>
        <dbReference type="Google" id="ProtNLM"/>
    </source>
</evidence>
<feature type="repeat" description="ANK" evidence="3">
    <location>
        <begin position="223"/>
        <end position="255"/>
    </location>
</feature>
<dbReference type="GeneID" id="87910749"/>
<dbReference type="PANTHER" id="PTHR24123">
    <property type="entry name" value="ANKYRIN REPEAT-CONTAINING"/>
    <property type="match status" value="1"/>
</dbReference>
<evidence type="ECO:0000256" key="1">
    <source>
        <dbReference type="ARBA" id="ARBA00022737"/>
    </source>
</evidence>
<name>A0ABR0GB61_9PEZI</name>
<protein>
    <recommendedName>
        <fullName evidence="6">Ankyrin repeat protein</fullName>
    </recommendedName>
</protein>
<organism evidence="4 5">
    <name type="scientific">Podospora pseudocomata</name>
    <dbReference type="NCBI Taxonomy" id="2093779"/>
    <lineage>
        <taxon>Eukaryota</taxon>
        <taxon>Fungi</taxon>
        <taxon>Dikarya</taxon>
        <taxon>Ascomycota</taxon>
        <taxon>Pezizomycotina</taxon>
        <taxon>Sordariomycetes</taxon>
        <taxon>Sordariomycetidae</taxon>
        <taxon>Sordariales</taxon>
        <taxon>Podosporaceae</taxon>
        <taxon>Podospora</taxon>
    </lineage>
</organism>
<dbReference type="PROSITE" id="PS50088">
    <property type="entry name" value="ANK_REPEAT"/>
    <property type="match status" value="3"/>
</dbReference>
<dbReference type="Proteomes" id="UP001323405">
    <property type="component" value="Unassembled WGS sequence"/>
</dbReference>
<gene>
    <name evidence="4" type="ORF">QC762_504173</name>
</gene>
<dbReference type="PANTHER" id="PTHR24123:SF33">
    <property type="entry name" value="PROTEIN HOS4"/>
    <property type="match status" value="1"/>
</dbReference>
<dbReference type="SUPFAM" id="SSF48403">
    <property type="entry name" value="Ankyrin repeat"/>
    <property type="match status" value="1"/>
</dbReference>
<reference evidence="4 5" key="1">
    <citation type="journal article" date="2023" name="bioRxiv">
        <title>High-quality genome assemblies of four members of thePodospora anserinaspecies complex.</title>
        <authorList>
            <person name="Ament-Velasquez S.L."/>
            <person name="Vogan A.A."/>
            <person name="Wallerman O."/>
            <person name="Hartmann F."/>
            <person name="Gautier V."/>
            <person name="Silar P."/>
            <person name="Giraud T."/>
            <person name="Johannesson H."/>
        </authorList>
    </citation>
    <scope>NUCLEOTIDE SEQUENCE [LARGE SCALE GENOMIC DNA]</scope>
    <source>
        <strain evidence="4 5">CBS 415.72m</strain>
    </source>
</reference>
<evidence type="ECO:0000313" key="4">
    <source>
        <dbReference type="EMBL" id="KAK4653000.1"/>
    </source>
</evidence>
<keyword evidence="5" id="KW-1185">Reference proteome</keyword>
<accession>A0ABR0GB61</accession>
<dbReference type="Gene3D" id="1.25.40.20">
    <property type="entry name" value="Ankyrin repeat-containing domain"/>
    <property type="match status" value="1"/>
</dbReference>
<dbReference type="PROSITE" id="PS50297">
    <property type="entry name" value="ANK_REP_REGION"/>
    <property type="match status" value="3"/>
</dbReference>
<sequence length="322" mass="35412">MYTPFGPKEVVLIMSLCRIHCPAEISACRMQLCQGFDGNMAGYTVFHALAGTSLDCFDIHQLAWQESEWPQAKDMLHLVVKRNNLGLLPSGVAAQQGNMNLCLQVTQLEAETAKRASNAALKAPEQRLEASAHKEFEFMFKMLTLGNSDHLVIPLTHMQAALIDTAQLGYRNTVRKLLEIGVPVSIRVRRNETALRIFAHAGDVSMIKLLLQRGAEVDAKDQGGSTPLRWPSWAGRFDTARELLLKGAKVNAQDKSHRTALFGAAGGGYADVVRLLLARGADKSLRGGKDSQTPLEKAVKKRQNAVVEQLKGIEVNNFEQVD</sequence>
<dbReference type="Pfam" id="PF00023">
    <property type="entry name" value="Ank"/>
    <property type="match status" value="1"/>
</dbReference>
<dbReference type="EMBL" id="JAFFHA010000007">
    <property type="protein sequence ID" value="KAK4653000.1"/>
    <property type="molecule type" value="Genomic_DNA"/>
</dbReference>
<keyword evidence="2 3" id="KW-0040">ANK repeat</keyword>
<dbReference type="Pfam" id="PF12796">
    <property type="entry name" value="Ank_2"/>
    <property type="match status" value="1"/>
</dbReference>
<dbReference type="InterPro" id="IPR036770">
    <property type="entry name" value="Ankyrin_rpt-contain_sf"/>
</dbReference>
<dbReference type="RefSeq" id="XP_062741975.1">
    <property type="nucleotide sequence ID" value="XM_062890842.1"/>
</dbReference>
<evidence type="ECO:0000256" key="3">
    <source>
        <dbReference type="PROSITE-ProRule" id="PRU00023"/>
    </source>
</evidence>
<feature type="repeat" description="ANK" evidence="3">
    <location>
        <begin position="190"/>
        <end position="222"/>
    </location>
</feature>
<dbReference type="SMART" id="SM00248">
    <property type="entry name" value="ANK"/>
    <property type="match status" value="5"/>
</dbReference>